<dbReference type="GeneID" id="63786137"/>
<dbReference type="GO" id="GO:0019005">
    <property type="term" value="C:SCF ubiquitin ligase complex"/>
    <property type="evidence" value="ECO:0007669"/>
    <property type="project" value="TreeGrafter"/>
</dbReference>
<dbReference type="Proteomes" id="UP000193685">
    <property type="component" value="Unassembled WGS sequence"/>
</dbReference>
<evidence type="ECO:0000313" key="4">
    <source>
        <dbReference type="Proteomes" id="UP000193685"/>
    </source>
</evidence>
<gene>
    <name evidence="3" type="ORF">BCR37DRAFT_380719</name>
</gene>
<dbReference type="GO" id="GO:0031146">
    <property type="term" value="P:SCF-dependent proteasomal ubiquitin-dependent protein catabolic process"/>
    <property type="evidence" value="ECO:0007669"/>
    <property type="project" value="TreeGrafter"/>
</dbReference>
<dbReference type="PANTHER" id="PTHR13318">
    <property type="entry name" value="PARTNER OF PAIRED, ISOFORM B-RELATED"/>
    <property type="match status" value="1"/>
</dbReference>
<organism evidence="3 4">
    <name type="scientific">Protomyces lactucae-debilis</name>
    <dbReference type="NCBI Taxonomy" id="2754530"/>
    <lineage>
        <taxon>Eukaryota</taxon>
        <taxon>Fungi</taxon>
        <taxon>Dikarya</taxon>
        <taxon>Ascomycota</taxon>
        <taxon>Taphrinomycotina</taxon>
        <taxon>Taphrinomycetes</taxon>
        <taxon>Taphrinales</taxon>
        <taxon>Protomycetaceae</taxon>
        <taxon>Protomyces</taxon>
    </lineage>
</organism>
<dbReference type="OMA" id="ACRHISR"/>
<dbReference type="EMBL" id="MCFI01000012">
    <property type="protein sequence ID" value="ORY80870.1"/>
    <property type="molecule type" value="Genomic_DNA"/>
</dbReference>
<feature type="domain" description="DNA repair protein rhp7 treble clef" evidence="2">
    <location>
        <begin position="104"/>
        <end position="140"/>
    </location>
</feature>
<feature type="compositionally biased region" description="Polar residues" evidence="1">
    <location>
        <begin position="1"/>
        <end position="17"/>
    </location>
</feature>
<dbReference type="RefSeq" id="XP_040724515.1">
    <property type="nucleotide sequence ID" value="XM_040869538.1"/>
</dbReference>
<protein>
    <recommendedName>
        <fullName evidence="2">DNA repair protein rhp7 treble clef domain-containing protein</fullName>
    </recommendedName>
</protein>
<keyword evidence="4" id="KW-1185">Reference proteome</keyword>
<dbReference type="SUPFAM" id="SSF52047">
    <property type="entry name" value="RNI-like"/>
    <property type="match status" value="1"/>
</dbReference>
<reference evidence="3 4" key="1">
    <citation type="submission" date="2016-07" db="EMBL/GenBank/DDBJ databases">
        <title>Pervasive Adenine N6-methylation of Active Genes in Fungi.</title>
        <authorList>
            <consortium name="DOE Joint Genome Institute"/>
            <person name="Mondo S.J."/>
            <person name="Dannebaum R.O."/>
            <person name="Kuo R.C."/>
            <person name="Labutti K."/>
            <person name="Haridas S."/>
            <person name="Kuo A."/>
            <person name="Salamov A."/>
            <person name="Ahrendt S.R."/>
            <person name="Lipzen A."/>
            <person name="Sullivan W."/>
            <person name="Andreopoulos W.B."/>
            <person name="Clum A."/>
            <person name="Lindquist E."/>
            <person name="Daum C."/>
            <person name="Ramamoorthy G.K."/>
            <person name="Gryganskyi A."/>
            <person name="Culley D."/>
            <person name="Magnuson J.K."/>
            <person name="James T.Y."/>
            <person name="O'Malley M.A."/>
            <person name="Stajich J.E."/>
            <person name="Spatafora J.W."/>
            <person name="Visel A."/>
            <person name="Grigoriev I.V."/>
        </authorList>
    </citation>
    <scope>NUCLEOTIDE SEQUENCE [LARGE SCALE GENOMIC DNA]</scope>
    <source>
        <strain evidence="3 4">12-1054</strain>
    </source>
</reference>
<dbReference type="SMART" id="SM00367">
    <property type="entry name" value="LRR_CC"/>
    <property type="match status" value="7"/>
</dbReference>
<dbReference type="AlphaFoldDB" id="A0A1Y2FAC6"/>
<name>A0A1Y2FAC6_PROLT</name>
<sequence>MSRNNARSNVRGPNSALTEFLRSRGIRIENQGRNRPRPAVPVPAIGEETTGTLEEQAELESTAEASTPPTAVATRKSSKKRKKNQVSDDESDGDYEPLPRPSAGQIEFCAECNTRFTVTPYNKEATSGSGLLCMPCGKALTTPTKPRAAPIARKKRAKATLDGERFLVPKLQDLSIRTIAKHIDQVEALGDIGHFNLDKICQIICKNRQLSAQTLPLFLDASLTTLSLYDCANLHKDTMAQIGQFCPRLKALRLHLCGQITDAVLMSLIARLGNLTALSLFGAFLITTGCWQKVFQETPNLVEFEVSDTSRFDHETMQQLVKHCPDLRVLTLKRLTHLGSEAITLLAGLSKLTHLNLSHAGLEVTDEAIDLILSADPNLELLDLSGLTSLTDATLASIGKHCKYLKILRLNECDLFTNDGCVALFSNWQGHTGLRELALERCVALGDEAVAAILRHSGGTLQKLVLNSWDTVTEKGCLMLAGSQALPVCEVLDVSWIRAVDDLVVRRIVEHASALRKLLVWGNNLLTAVEHPGKAVIVGRESG</sequence>
<feature type="region of interest" description="Disordered" evidence="1">
    <location>
        <begin position="1"/>
        <end position="102"/>
    </location>
</feature>
<dbReference type="STRING" id="56484.A0A1Y2FAC6"/>
<dbReference type="Pfam" id="PF23550">
    <property type="entry name" value="zf_Tbcl_Rhp7"/>
    <property type="match status" value="1"/>
</dbReference>
<proteinExistence type="predicted"/>
<dbReference type="OrthoDB" id="1924287at2759"/>
<evidence type="ECO:0000256" key="1">
    <source>
        <dbReference type="SAM" id="MobiDB-lite"/>
    </source>
</evidence>
<comment type="caution">
    <text evidence="3">The sequence shown here is derived from an EMBL/GenBank/DDBJ whole genome shotgun (WGS) entry which is preliminary data.</text>
</comment>
<accession>A0A1Y2FAC6</accession>
<dbReference type="InterPro" id="IPR006553">
    <property type="entry name" value="Leu-rich_rpt_Cys-con_subtyp"/>
</dbReference>
<evidence type="ECO:0000259" key="2">
    <source>
        <dbReference type="Pfam" id="PF23550"/>
    </source>
</evidence>
<dbReference type="InterPro" id="IPR032675">
    <property type="entry name" value="LRR_dom_sf"/>
</dbReference>
<dbReference type="Pfam" id="PF13516">
    <property type="entry name" value="LRR_6"/>
    <property type="match status" value="1"/>
</dbReference>
<evidence type="ECO:0000313" key="3">
    <source>
        <dbReference type="EMBL" id="ORY80870.1"/>
    </source>
</evidence>
<dbReference type="InterPro" id="IPR056451">
    <property type="entry name" value="Znf_Tbcl_Rhp7"/>
</dbReference>
<dbReference type="Gene3D" id="3.80.10.10">
    <property type="entry name" value="Ribonuclease Inhibitor"/>
    <property type="match status" value="2"/>
</dbReference>
<dbReference type="InterPro" id="IPR001611">
    <property type="entry name" value="Leu-rich_rpt"/>
</dbReference>